<dbReference type="Pfam" id="PF04055">
    <property type="entry name" value="Radical_SAM"/>
    <property type="match status" value="1"/>
</dbReference>
<dbReference type="InterPro" id="IPR013785">
    <property type="entry name" value="Aldolase_TIM"/>
</dbReference>
<evidence type="ECO:0000256" key="2">
    <source>
        <dbReference type="ARBA" id="ARBA00022485"/>
    </source>
</evidence>
<dbReference type="Gene3D" id="3.20.20.70">
    <property type="entry name" value="Aldolase class I"/>
    <property type="match status" value="1"/>
</dbReference>
<evidence type="ECO:0000256" key="5">
    <source>
        <dbReference type="ARBA" id="ARBA00022723"/>
    </source>
</evidence>
<name>A0A7X5HV33_9FIRM</name>
<keyword evidence="11" id="KW-1185">Reference proteome</keyword>
<dbReference type="GO" id="GO:0051537">
    <property type="term" value="F:2 iron, 2 sulfur cluster binding"/>
    <property type="evidence" value="ECO:0007669"/>
    <property type="project" value="UniProtKB-KW"/>
</dbReference>
<dbReference type="EMBL" id="JAAEEH010000011">
    <property type="protein sequence ID" value="NDL67177.1"/>
    <property type="molecule type" value="Genomic_DNA"/>
</dbReference>
<dbReference type="Proteomes" id="UP000461585">
    <property type="component" value="Unassembled WGS sequence"/>
</dbReference>
<dbReference type="InterPro" id="IPR058240">
    <property type="entry name" value="rSAM_sf"/>
</dbReference>
<feature type="domain" description="Radical SAM core" evidence="9">
    <location>
        <begin position="1"/>
        <end position="143"/>
    </location>
</feature>
<dbReference type="GO" id="GO:0009102">
    <property type="term" value="P:biotin biosynthetic process"/>
    <property type="evidence" value="ECO:0007669"/>
    <property type="project" value="UniProtKB-KW"/>
</dbReference>
<dbReference type="Pfam" id="PF06968">
    <property type="entry name" value="BATS"/>
    <property type="match status" value="1"/>
</dbReference>
<evidence type="ECO:0000256" key="4">
    <source>
        <dbReference type="ARBA" id="ARBA00022714"/>
    </source>
</evidence>
<evidence type="ECO:0000256" key="7">
    <source>
        <dbReference type="ARBA" id="ARBA00023004"/>
    </source>
</evidence>
<dbReference type="GO" id="GO:0004076">
    <property type="term" value="F:biotin synthase activity"/>
    <property type="evidence" value="ECO:0007669"/>
    <property type="project" value="InterPro"/>
</dbReference>
<comment type="cofactor">
    <cofactor evidence="1">
        <name>[4Fe-4S] cluster</name>
        <dbReference type="ChEBI" id="CHEBI:49883"/>
    </cofactor>
</comment>
<dbReference type="PANTHER" id="PTHR22976">
    <property type="entry name" value="BIOTIN SYNTHASE"/>
    <property type="match status" value="1"/>
</dbReference>
<evidence type="ECO:0000256" key="6">
    <source>
        <dbReference type="ARBA" id="ARBA00022756"/>
    </source>
</evidence>
<keyword evidence="7" id="KW-0408">Iron</keyword>
<keyword evidence="4" id="KW-0001">2Fe-2S</keyword>
<evidence type="ECO:0000313" key="10">
    <source>
        <dbReference type="EMBL" id="NDL67177.1"/>
    </source>
</evidence>
<evidence type="ECO:0000313" key="11">
    <source>
        <dbReference type="Proteomes" id="UP000461585"/>
    </source>
</evidence>
<evidence type="ECO:0000256" key="8">
    <source>
        <dbReference type="ARBA" id="ARBA00023014"/>
    </source>
</evidence>
<dbReference type="GO" id="GO:0051539">
    <property type="term" value="F:4 iron, 4 sulfur cluster binding"/>
    <property type="evidence" value="ECO:0007669"/>
    <property type="project" value="UniProtKB-KW"/>
</dbReference>
<dbReference type="RefSeq" id="WP_162369903.1">
    <property type="nucleotide sequence ID" value="NZ_JAAEEH010000011.1"/>
</dbReference>
<comment type="caution">
    <text evidence="10">The sequence shown here is derived from an EMBL/GenBank/DDBJ whole genome shotgun (WGS) entry which is preliminary data.</text>
</comment>
<keyword evidence="6" id="KW-0093">Biotin biosynthesis</keyword>
<gene>
    <name evidence="10" type="ORF">GXN74_05370</name>
</gene>
<dbReference type="InterPro" id="IPR002684">
    <property type="entry name" value="Biotin_synth/BioAB"/>
</dbReference>
<sequence>MWISKKLCASHDIISKEKAVRLKEAGVGRYHHNVETSREHFRRICDTHTYQDRLDTIRNVLDAGMDVCCGGIIGMGESAVDRIRMAFEIREVGVASVPVNVLNPVAGRPLGESPRLTPEEILLAMAMFRLVLPKAAIRFAGGRSALGEHQRKGLEAGVDAMLEELGREV</sequence>
<keyword evidence="8" id="KW-0411">Iron-sulfur</keyword>
<dbReference type="CDD" id="cd01335">
    <property type="entry name" value="Radical_SAM"/>
    <property type="match status" value="1"/>
</dbReference>
<dbReference type="InterPro" id="IPR010722">
    <property type="entry name" value="BATS_dom"/>
</dbReference>
<dbReference type="GO" id="GO:0046872">
    <property type="term" value="F:metal ion binding"/>
    <property type="evidence" value="ECO:0007669"/>
    <property type="project" value="UniProtKB-KW"/>
</dbReference>
<dbReference type="SUPFAM" id="SSF102114">
    <property type="entry name" value="Radical SAM enzymes"/>
    <property type="match status" value="1"/>
</dbReference>
<reference evidence="10 11" key="1">
    <citation type="submission" date="2020-01" db="EMBL/GenBank/DDBJ databases">
        <title>Anaeroalcalibacter tamaniensis gen. nov., sp. nov., moderately halophilic strictly anaerobic fermenter bacterium from mud volcano of Taman peninsula.</title>
        <authorList>
            <person name="Frolova A."/>
            <person name="Merkel A.Y."/>
            <person name="Slobodkin A.I."/>
        </authorList>
    </citation>
    <scope>NUCLEOTIDE SEQUENCE [LARGE SCALE GENOMIC DNA]</scope>
    <source>
        <strain evidence="10 11">F-3ap</strain>
    </source>
</reference>
<dbReference type="PROSITE" id="PS51918">
    <property type="entry name" value="RADICAL_SAM"/>
    <property type="match status" value="1"/>
</dbReference>
<evidence type="ECO:0000256" key="1">
    <source>
        <dbReference type="ARBA" id="ARBA00001966"/>
    </source>
</evidence>
<dbReference type="AlphaFoldDB" id="A0A7X5HV33"/>
<keyword evidence="3" id="KW-0949">S-adenosyl-L-methionine</keyword>
<dbReference type="SMART" id="SM00876">
    <property type="entry name" value="BATS"/>
    <property type="match status" value="1"/>
</dbReference>
<keyword evidence="5" id="KW-0479">Metal-binding</keyword>
<accession>A0A7X5HV33</accession>
<dbReference type="InterPro" id="IPR007197">
    <property type="entry name" value="rSAM"/>
</dbReference>
<dbReference type="PANTHER" id="PTHR22976:SF2">
    <property type="entry name" value="BIOTIN SYNTHASE, MITOCHONDRIAL"/>
    <property type="match status" value="1"/>
</dbReference>
<proteinExistence type="predicted"/>
<organism evidence="10 11">
    <name type="scientific">Anaerotalea alkaliphila</name>
    <dbReference type="NCBI Taxonomy" id="2662126"/>
    <lineage>
        <taxon>Bacteria</taxon>
        <taxon>Bacillati</taxon>
        <taxon>Bacillota</taxon>
        <taxon>Clostridia</taxon>
        <taxon>Eubacteriales</taxon>
        <taxon>Anaerotalea</taxon>
    </lineage>
</organism>
<evidence type="ECO:0000256" key="3">
    <source>
        <dbReference type="ARBA" id="ARBA00022691"/>
    </source>
</evidence>
<keyword evidence="2" id="KW-0004">4Fe-4S</keyword>
<protein>
    <submittedName>
        <fullName evidence="10">Radical SAM protein</fullName>
    </submittedName>
</protein>
<evidence type="ECO:0000259" key="9">
    <source>
        <dbReference type="PROSITE" id="PS51918"/>
    </source>
</evidence>